<dbReference type="RefSeq" id="XP_027620791.1">
    <property type="nucleotide sequence ID" value="XM_027764990.1"/>
</dbReference>
<dbReference type="EMBL" id="BFAD01000017">
    <property type="protein sequence ID" value="GBE89878.1"/>
    <property type="molecule type" value="Genomic_DNA"/>
</dbReference>
<dbReference type="STRING" id="139825.A0A401H613"/>
<dbReference type="AlphaFoldDB" id="A0A401H613"/>
<dbReference type="GO" id="GO:0045046">
    <property type="term" value="P:protein import into peroxisome membrane"/>
    <property type="evidence" value="ECO:0007669"/>
    <property type="project" value="TreeGrafter"/>
</dbReference>
<dbReference type="Pfam" id="PF04882">
    <property type="entry name" value="Peroxin-3"/>
    <property type="match status" value="1"/>
</dbReference>
<evidence type="ECO:0000256" key="1">
    <source>
        <dbReference type="SAM" id="MobiDB-lite"/>
    </source>
</evidence>
<dbReference type="GeneID" id="38786795"/>
<dbReference type="Proteomes" id="UP000287166">
    <property type="component" value="Unassembled WGS sequence"/>
</dbReference>
<organism evidence="2 3">
    <name type="scientific">Sparassis crispa</name>
    <dbReference type="NCBI Taxonomy" id="139825"/>
    <lineage>
        <taxon>Eukaryota</taxon>
        <taxon>Fungi</taxon>
        <taxon>Dikarya</taxon>
        <taxon>Basidiomycota</taxon>
        <taxon>Agaricomycotina</taxon>
        <taxon>Agaricomycetes</taxon>
        <taxon>Polyporales</taxon>
        <taxon>Sparassidaceae</taxon>
        <taxon>Sparassis</taxon>
    </lineage>
</organism>
<evidence type="ECO:0008006" key="4">
    <source>
        <dbReference type="Google" id="ProtNLM"/>
    </source>
</evidence>
<gene>
    <name evidence="2" type="ORF">SCP_1702040</name>
</gene>
<dbReference type="OrthoDB" id="45930at2759"/>
<feature type="region of interest" description="Disordered" evidence="1">
    <location>
        <begin position="94"/>
        <end position="118"/>
    </location>
</feature>
<feature type="region of interest" description="Disordered" evidence="1">
    <location>
        <begin position="169"/>
        <end position="230"/>
    </location>
</feature>
<comment type="caution">
    <text evidence="2">The sequence shown here is derived from an EMBL/GenBank/DDBJ whole genome shotgun (WGS) entry which is preliminary data.</text>
</comment>
<dbReference type="GO" id="GO:0005778">
    <property type="term" value="C:peroxisomal membrane"/>
    <property type="evidence" value="ECO:0007669"/>
    <property type="project" value="InterPro"/>
</dbReference>
<evidence type="ECO:0000313" key="3">
    <source>
        <dbReference type="Proteomes" id="UP000287166"/>
    </source>
</evidence>
<reference evidence="2 3" key="1">
    <citation type="journal article" date="2018" name="Sci. Rep.">
        <title>Genome sequence of the cauliflower mushroom Sparassis crispa (Hanabiratake) and its association with beneficial usage.</title>
        <authorList>
            <person name="Kiyama R."/>
            <person name="Furutani Y."/>
            <person name="Kawaguchi K."/>
            <person name="Nakanishi T."/>
        </authorList>
    </citation>
    <scope>NUCLEOTIDE SEQUENCE [LARGE SCALE GENOMIC DNA]</scope>
</reference>
<name>A0A401H613_9APHY</name>
<dbReference type="PANTHER" id="PTHR28080:SF1">
    <property type="entry name" value="PEROXISOMAL BIOGENESIS FACTOR 3"/>
    <property type="match status" value="1"/>
</dbReference>
<proteinExistence type="predicted"/>
<protein>
    <recommendedName>
        <fullName evidence="4">Peroxisomal biogenesis factor 3</fullName>
    </recommendedName>
</protein>
<feature type="compositionally biased region" description="Low complexity" evidence="1">
    <location>
        <begin position="202"/>
        <end position="222"/>
    </location>
</feature>
<dbReference type="InterPro" id="IPR006966">
    <property type="entry name" value="Peroxin-3"/>
</dbReference>
<dbReference type="PANTHER" id="PTHR28080">
    <property type="entry name" value="PEROXISOMAL BIOGENESIS FACTOR 3"/>
    <property type="match status" value="1"/>
</dbReference>
<dbReference type="GO" id="GO:0030674">
    <property type="term" value="F:protein-macromolecule adaptor activity"/>
    <property type="evidence" value="ECO:0007669"/>
    <property type="project" value="TreeGrafter"/>
</dbReference>
<sequence>MLDSLTHYLHERRRGMTRAAGYVGAAYLITHYVRERLDDIRTAVLQDRLARENLRKRFTQNQEDAAFTVMTLLPTLAHHVLTGMDVEGVTQELQALSRPPRVPHPERNLLPPPKSSLASSVELLQDGRSEDGSVSISGVSSIPGDSAFSDLSVSSSSWVDQFSSVQSSHASREPSLSIPNPPVSEHALRINSPTLNGGAELSDSVTTTSSASSAAQATSKSSLPESVLSDTMTSVTRTKAELWREVKLLSAHTSYRTHLRSRLNWSSPAFTRTLTVIYSVTLLSLFTHIQLNIIGRAKYIQSVMQLEQDERMREDLESASILSLFWANGDDGDDAARPGEAEAIAEDTERKYLTLSWWILHVGWKDVGERVRRAVEEVFEGVSLKTKLGIVDVHRLISDVRRRVEYEVTFEGKERRINFMSTLLPPTPETLQHVLTQGGIPQRSAIAPDARFSELIAEMRTYLHSASFARVLEVSLDHTTEVLLVGVQKHVFGDAPGGSERLAAMLPGLARWCHLALEGLPNGLVDGLASLREVEALSAIIYSDYAERLR</sequence>
<keyword evidence="3" id="KW-1185">Reference proteome</keyword>
<evidence type="ECO:0000313" key="2">
    <source>
        <dbReference type="EMBL" id="GBE89878.1"/>
    </source>
</evidence>
<accession>A0A401H613</accession>
<dbReference type="InParanoid" id="A0A401H613"/>